<dbReference type="EMBL" id="WBVM01000001">
    <property type="protein sequence ID" value="KAB2811422.1"/>
    <property type="molecule type" value="Genomic_DNA"/>
</dbReference>
<evidence type="ECO:0000313" key="3">
    <source>
        <dbReference type="Proteomes" id="UP000449906"/>
    </source>
</evidence>
<dbReference type="InterPro" id="IPR015422">
    <property type="entry name" value="PyrdxlP-dep_Trfase_small"/>
</dbReference>
<dbReference type="InterPro" id="IPR011340">
    <property type="entry name" value="Cys_dSase-rel"/>
</dbReference>
<dbReference type="PANTHER" id="PTHR43586:SF21">
    <property type="entry name" value="PYRIDOXAL PHOSPHATE (PLP)-DEPENDENT ASPARTATE AMINOTRANSFERASE SUPERFAMILY"/>
    <property type="match status" value="1"/>
</dbReference>
<dbReference type="Proteomes" id="UP000449906">
    <property type="component" value="Unassembled WGS sequence"/>
</dbReference>
<gene>
    <name evidence="2" type="ORF">F9L07_05875</name>
</gene>
<dbReference type="InterPro" id="IPR015421">
    <property type="entry name" value="PyrdxlP-dep_Trfase_major"/>
</dbReference>
<dbReference type="InterPro" id="IPR015424">
    <property type="entry name" value="PyrdxlP-dep_Trfase"/>
</dbReference>
<dbReference type="NCBIfam" id="TIGR01976">
    <property type="entry name" value="am_tr_V_VC1184"/>
    <property type="match status" value="1"/>
</dbReference>
<reference evidence="2 3" key="1">
    <citation type="submission" date="2019-09" db="EMBL/GenBank/DDBJ databases">
        <title>Pimelobacter sp. isolated from Paulinella.</title>
        <authorList>
            <person name="Jeong S.E."/>
        </authorList>
    </citation>
    <scope>NUCLEOTIDE SEQUENCE [LARGE SCALE GENOMIC DNA]</scope>
    <source>
        <strain evidence="2 3">Pch-N</strain>
    </source>
</reference>
<feature type="domain" description="Aminotransferase class V" evidence="1">
    <location>
        <begin position="21"/>
        <end position="392"/>
    </location>
</feature>
<dbReference type="SUPFAM" id="SSF53383">
    <property type="entry name" value="PLP-dependent transferases"/>
    <property type="match status" value="1"/>
</dbReference>
<sequence>MTTYDVARLRSLVPALADGTVFLDGPGGTQTPVPVADAMRAVLLAPLSNRGSATASARNADAVVQAFRSAVGDLVGATDHAVVAGRSATQLAFDLARTIAAGWAPGDEVVVSTLDHDSNIRPWVLAAAAAGAVVRRVDPDPATGEIPVAGVAAQLSGRTRLVALTGASNLVGTRPDLAAIAALARAHGAQVWVDGVHLVAHAPVDLGTLDADFLVLSPYKVLGPHCGVLVARRAALAPLRPAKLAPSTDALPERFELGTLPYELLAGTTAVVDLLASLTPGDDGDDRRTRVLRTMTALEAHEDALRAVLEEPLHDLPGVRVWSRAARRTPTLLLSVEGRDPHRVVADLAARGVCAAAGTFYADEGARALGLPPTGGLRLGLAPYTDRGDVDRALDVLTDVLGR</sequence>
<comment type="caution">
    <text evidence="2">The sequence shown here is derived from an EMBL/GenBank/DDBJ whole genome shotgun (WGS) entry which is preliminary data.</text>
</comment>
<dbReference type="Gene3D" id="3.40.640.10">
    <property type="entry name" value="Type I PLP-dependent aspartate aminotransferase-like (Major domain)"/>
    <property type="match status" value="1"/>
</dbReference>
<dbReference type="InterPro" id="IPR000192">
    <property type="entry name" value="Aminotrans_V_dom"/>
</dbReference>
<proteinExistence type="predicted"/>
<dbReference type="Gene3D" id="3.90.1150.10">
    <property type="entry name" value="Aspartate Aminotransferase, domain 1"/>
    <property type="match status" value="1"/>
</dbReference>
<dbReference type="Pfam" id="PF00266">
    <property type="entry name" value="Aminotran_5"/>
    <property type="match status" value="1"/>
</dbReference>
<dbReference type="AlphaFoldDB" id="A0A7J5DZG7"/>
<protein>
    <submittedName>
        <fullName evidence="2">Cysteine desulfurase-like protein</fullName>
    </submittedName>
</protein>
<evidence type="ECO:0000259" key="1">
    <source>
        <dbReference type="Pfam" id="PF00266"/>
    </source>
</evidence>
<organism evidence="2 3">
    <name type="scientific">Nocardioides simplex</name>
    <name type="common">Arthrobacter simplex</name>
    <dbReference type="NCBI Taxonomy" id="2045"/>
    <lineage>
        <taxon>Bacteria</taxon>
        <taxon>Bacillati</taxon>
        <taxon>Actinomycetota</taxon>
        <taxon>Actinomycetes</taxon>
        <taxon>Propionibacteriales</taxon>
        <taxon>Nocardioidaceae</taxon>
        <taxon>Pimelobacter</taxon>
    </lineage>
</organism>
<accession>A0A7J5DZG7</accession>
<name>A0A7J5DZG7_NOCSI</name>
<evidence type="ECO:0000313" key="2">
    <source>
        <dbReference type="EMBL" id="KAB2811422.1"/>
    </source>
</evidence>
<dbReference type="PANTHER" id="PTHR43586">
    <property type="entry name" value="CYSTEINE DESULFURASE"/>
    <property type="match status" value="1"/>
</dbReference>
<dbReference type="RefSeq" id="WP_151578910.1">
    <property type="nucleotide sequence ID" value="NZ_WBVM01000001.1"/>
</dbReference>